<dbReference type="PANTHER" id="PTHR21310">
    <property type="entry name" value="AMINOGLYCOSIDE PHOSPHOTRANSFERASE-RELATED-RELATED"/>
    <property type="match status" value="1"/>
</dbReference>
<dbReference type="GO" id="GO:0016740">
    <property type="term" value="F:transferase activity"/>
    <property type="evidence" value="ECO:0007669"/>
    <property type="project" value="UniProtKB-KW"/>
</dbReference>
<keyword evidence="4" id="KW-1185">Reference proteome</keyword>
<evidence type="ECO:0000313" key="3">
    <source>
        <dbReference type="EMBL" id="MWA02653.1"/>
    </source>
</evidence>
<dbReference type="Gene3D" id="3.30.200.20">
    <property type="entry name" value="Phosphorylase Kinase, domain 1"/>
    <property type="match status" value="1"/>
</dbReference>
<comment type="caution">
    <text evidence="3">The sequence shown here is derived from an EMBL/GenBank/DDBJ whole genome shotgun (WGS) entry which is preliminary data.</text>
</comment>
<dbReference type="Gene3D" id="3.90.1200.10">
    <property type="match status" value="1"/>
</dbReference>
<evidence type="ECO:0000259" key="2">
    <source>
        <dbReference type="Pfam" id="PF01636"/>
    </source>
</evidence>
<dbReference type="EMBL" id="WBMS02000015">
    <property type="protein sequence ID" value="MWA02653.1"/>
    <property type="molecule type" value="Genomic_DNA"/>
</dbReference>
<proteinExistence type="predicted"/>
<gene>
    <name evidence="3" type="ORF">F8568_020200</name>
</gene>
<accession>A0A6I4MAJ0</accession>
<reference evidence="3" key="1">
    <citation type="submission" date="2019-12" db="EMBL/GenBank/DDBJ databases">
        <title>Actinomadura physcomitrii sp. nov., a novel actinomycete isolated from moss [Physcomitrium sphaericum (Ludw) Fuernr].</title>
        <authorList>
            <person name="Zhuang X."/>
        </authorList>
    </citation>
    <scope>NUCLEOTIDE SEQUENCE [LARGE SCALE GENOMIC DNA]</scope>
    <source>
        <strain evidence="3">LD22</strain>
    </source>
</reference>
<dbReference type="AlphaFoldDB" id="A0A6I4MAJ0"/>
<evidence type="ECO:0000256" key="1">
    <source>
        <dbReference type="SAM" id="MobiDB-lite"/>
    </source>
</evidence>
<evidence type="ECO:0000313" key="4">
    <source>
        <dbReference type="Proteomes" id="UP000462055"/>
    </source>
</evidence>
<dbReference type="InterPro" id="IPR002575">
    <property type="entry name" value="Aminoglycoside_PTrfase"/>
</dbReference>
<dbReference type="SUPFAM" id="SSF56112">
    <property type="entry name" value="Protein kinase-like (PK-like)"/>
    <property type="match status" value="1"/>
</dbReference>
<feature type="domain" description="Aminoglycoside phosphotransferase" evidence="2">
    <location>
        <begin position="56"/>
        <end position="284"/>
    </location>
</feature>
<dbReference type="InterPro" id="IPR051678">
    <property type="entry name" value="AGP_Transferase"/>
</dbReference>
<dbReference type="Pfam" id="PF01636">
    <property type="entry name" value="APH"/>
    <property type="match status" value="1"/>
</dbReference>
<dbReference type="PANTHER" id="PTHR21310:SF40">
    <property type="entry name" value="AMINOGLYCOSIDE PHOSPHOTRANSFERASE DOMAIN-CONTAINING PROTEIN-RELATED"/>
    <property type="match status" value="1"/>
</dbReference>
<dbReference type="CDD" id="cd05154">
    <property type="entry name" value="ACAD10_11_N-like"/>
    <property type="match status" value="1"/>
</dbReference>
<organism evidence="3 4">
    <name type="scientific">Actinomadura physcomitrii</name>
    <dbReference type="NCBI Taxonomy" id="2650748"/>
    <lineage>
        <taxon>Bacteria</taxon>
        <taxon>Bacillati</taxon>
        <taxon>Actinomycetota</taxon>
        <taxon>Actinomycetes</taxon>
        <taxon>Streptosporangiales</taxon>
        <taxon>Thermomonosporaceae</taxon>
        <taxon>Actinomadura</taxon>
    </lineage>
</organism>
<sequence length="369" mass="41090">MIFSLRRGGRNGTEPETCARRPHRQRGGVPVIDFERLAAWMDEAGLPGKGAPVEHRLLSGGTQNEIHEIVRGDERCVIRIPPPEAPPDRDKGILREWRIVEALDGTDVPHTKAIAVCEDAAVLGRPFYLMGFVDGWSPMGRTSWPAPFDTDLEARAGLGYQLAEGIALLSRVDWKARGLHDLGRPDGFHERQVDRWTRFLDRIKGRELPGFDVAAAWLRAHRPLDYVPGIMHGDYQFANVMFRDGAPARLAAIVDWEMGTVGDPKLDLGWMIQSWPEDTAAPEASEASYVDLRGMPSRDRLLAHYAEVSGRQVDDIDYYLVLAKWKLGVVLEQGYQRAGDDEKLLAFGPIVLDLMKDAADLAESSGYAS</sequence>
<protein>
    <submittedName>
        <fullName evidence="3">Phosphotransferase</fullName>
    </submittedName>
</protein>
<dbReference type="InterPro" id="IPR041726">
    <property type="entry name" value="ACAD10_11_N"/>
</dbReference>
<feature type="region of interest" description="Disordered" evidence="1">
    <location>
        <begin position="1"/>
        <end position="25"/>
    </location>
</feature>
<dbReference type="InterPro" id="IPR011009">
    <property type="entry name" value="Kinase-like_dom_sf"/>
</dbReference>
<dbReference type="Proteomes" id="UP000462055">
    <property type="component" value="Unassembled WGS sequence"/>
</dbReference>
<name>A0A6I4MAJ0_9ACTN</name>